<protein>
    <recommendedName>
        <fullName evidence="2">DUF659 domain-containing protein</fullName>
    </recommendedName>
</protein>
<dbReference type="Pfam" id="PF04937">
    <property type="entry name" value="DUF659"/>
    <property type="match status" value="1"/>
</dbReference>
<evidence type="ECO:0000313" key="4">
    <source>
        <dbReference type="Proteomes" id="UP001172457"/>
    </source>
</evidence>
<organism evidence="3 4">
    <name type="scientific">Centaurea solstitialis</name>
    <name type="common">yellow star-thistle</name>
    <dbReference type="NCBI Taxonomy" id="347529"/>
    <lineage>
        <taxon>Eukaryota</taxon>
        <taxon>Viridiplantae</taxon>
        <taxon>Streptophyta</taxon>
        <taxon>Embryophyta</taxon>
        <taxon>Tracheophyta</taxon>
        <taxon>Spermatophyta</taxon>
        <taxon>Magnoliopsida</taxon>
        <taxon>eudicotyledons</taxon>
        <taxon>Gunneridae</taxon>
        <taxon>Pentapetalae</taxon>
        <taxon>asterids</taxon>
        <taxon>campanulids</taxon>
        <taxon>Asterales</taxon>
        <taxon>Asteraceae</taxon>
        <taxon>Carduoideae</taxon>
        <taxon>Cardueae</taxon>
        <taxon>Centaureinae</taxon>
        <taxon>Centaurea</taxon>
    </lineage>
</organism>
<dbReference type="EMBL" id="JARYMX010000007">
    <property type="protein sequence ID" value="KAJ9541484.1"/>
    <property type="molecule type" value="Genomic_DNA"/>
</dbReference>
<dbReference type="Proteomes" id="UP001172457">
    <property type="component" value="Chromosome 7"/>
</dbReference>
<reference evidence="3" key="1">
    <citation type="submission" date="2023-03" db="EMBL/GenBank/DDBJ databases">
        <title>Chromosome-scale reference genome and RAD-based genetic map of yellow starthistle (Centaurea solstitialis) reveal putative structural variation and QTLs associated with invader traits.</title>
        <authorList>
            <person name="Reatini B."/>
            <person name="Cang F.A."/>
            <person name="Jiang Q."/>
            <person name="Mckibben M.T.W."/>
            <person name="Barker M.S."/>
            <person name="Rieseberg L.H."/>
            <person name="Dlugosch K.M."/>
        </authorList>
    </citation>
    <scope>NUCLEOTIDE SEQUENCE</scope>
    <source>
        <strain evidence="3">CAN-66</strain>
        <tissue evidence="3">Leaf</tissue>
    </source>
</reference>
<accession>A0AA38SEN4</accession>
<name>A0AA38SEN4_9ASTR</name>
<dbReference type="PANTHER" id="PTHR10492">
    <property type="match status" value="1"/>
</dbReference>
<feature type="domain" description="DUF659" evidence="2">
    <location>
        <begin position="339"/>
        <end position="397"/>
    </location>
</feature>
<proteinExistence type="predicted"/>
<keyword evidence="4" id="KW-1185">Reference proteome</keyword>
<dbReference type="InterPro" id="IPR007021">
    <property type="entry name" value="DUF659"/>
</dbReference>
<dbReference type="AlphaFoldDB" id="A0AA38SEN4"/>
<evidence type="ECO:0000256" key="1">
    <source>
        <dbReference type="SAM" id="MobiDB-lite"/>
    </source>
</evidence>
<evidence type="ECO:0000259" key="2">
    <source>
        <dbReference type="Pfam" id="PF04937"/>
    </source>
</evidence>
<comment type="caution">
    <text evidence="3">The sequence shown here is derived from an EMBL/GenBank/DDBJ whole genome shotgun (WGS) entry which is preliminary data.</text>
</comment>
<feature type="region of interest" description="Disordered" evidence="1">
    <location>
        <begin position="187"/>
        <end position="212"/>
    </location>
</feature>
<evidence type="ECO:0000313" key="3">
    <source>
        <dbReference type="EMBL" id="KAJ9541484.1"/>
    </source>
</evidence>
<dbReference type="PANTHER" id="PTHR10492:SF90">
    <property type="entry name" value="ATP-DEPENDENT DNA HELICASE"/>
    <property type="match status" value="1"/>
</dbReference>
<sequence length="883" mass="101083">MDHVTSSNTNIVSPTPGSSISTSNYSETTQLRRRQGLAMDNEYISYSNQPTPQMIVSLRTVVDMDGNPLHSANVTNTVRFPSICRRIGIVAMQITYAYIVKQWCGMRSESKPNPKFSICCNEGKVTLPFLQHPPQTLRGLLDYNGEQRSKSFRQNIKLLNAMFSFTSMGGNINTSGFKFVVITASSSASTPSSTSMPSSTSKRMRKNASGARTDAGWEHGLDIGGRKVKCKCCDNVYSGEIFRFKHHIARTHQNVGPCSKVPKDVKAKFLNLLEENEISTKKRRDMSSIGEVQEGHDMTKGMDSYVSKKGKGQITMNAMFKKDEQERVRQQIARGLDPPSYHEMKVTCLKKEVDYTKALLDKYKQEWKKTGCTLMSDGWTDRKHRSICNFLVNSPKGEELLRLGATRFATSYLTLSRLYDQKSALILMFASEKWVNSSFARSKEGINVENIILDKLFWGSVLSCLKAAIPMVHSKRRNRLHQQKMNDLVYVMYNIKLSKREENHERRLEAECMDLETLDIDHICSDDEWITEEDTTHHNANEEWINVFGASSSHGPNGGADGRHDDFFELIVMLDENNVLVQAFRMANERFNASSMQPVRLRLIVIYTIEFQKRGLPHCHALVFLHPNDKITTTDKIDQFISAELPSELNDPCDFEAVRTHMMHGPCGQLSPSSPCMYNGRCSKGYPKTYYDETFIKHDGWPCYRRSNNGAKVQVGRHDIMLDNRFVVPHNRDLLVKYGCHINVEWCNQGMLVKYLFSYLNKGPDQAIVLLEGQNSRTPFSSLLNQVDEIEECVNCRYISASEACWKLFAFDMHYRSVPFERLLFHEESRNTVYFRDNDQLESVVQRPTDAMSKFTEWMVANQKFPEGRSFYVYRVPHQVHMA</sequence>
<gene>
    <name evidence="3" type="ORF">OSB04_027990</name>
</gene>
<feature type="compositionally biased region" description="Low complexity" evidence="1">
    <location>
        <begin position="187"/>
        <end position="201"/>
    </location>
</feature>
<feature type="region of interest" description="Disordered" evidence="1">
    <location>
        <begin position="1"/>
        <end position="28"/>
    </location>
</feature>